<name>A0A069DSC3_9HEMI</name>
<dbReference type="PANTHER" id="PTHR11567:SF211">
    <property type="entry name" value="PROSTATIC ACID PHOSPHATASE"/>
    <property type="match status" value="1"/>
</dbReference>
<feature type="non-terminal residue" evidence="9">
    <location>
        <position position="1"/>
    </location>
</feature>
<dbReference type="EC" id="3.1.3.2" evidence="3"/>
<dbReference type="AlphaFoldDB" id="A0A069DSC3"/>
<evidence type="ECO:0000256" key="1">
    <source>
        <dbReference type="ARBA" id="ARBA00000032"/>
    </source>
</evidence>
<dbReference type="PANTHER" id="PTHR11567">
    <property type="entry name" value="ACID PHOSPHATASE-RELATED"/>
    <property type="match status" value="1"/>
</dbReference>
<dbReference type="InterPro" id="IPR050645">
    <property type="entry name" value="Histidine_acid_phosphatase"/>
</dbReference>
<organism evidence="9">
    <name type="scientific">Panstrongylus megistus</name>
    <dbReference type="NCBI Taxonomy" id="65343"/>
    <lineage>
        <taxon>Eukaryota</taxon>
        <taxon>Metazoa</taxon>
        <taxon>Ecdysozoa</taxon>
        <taxon>Arthropoda</taxon>
        <taxon>Hexapoda</taxon>
        <taxon>Insecta</taxon>
        <taxon>Pterygota</taxon>
        <taxon>Neoptera</taxon>
        <taxon>Paraneoptera</taxon>
        <taxon>Hemiptera</taxon>
        <taxon>Heteroptera</taxon>
        <taxon>Panheteroptera</taxon>
        <taxon>Cimicomorpha</taxon>
        <taxon>Reduviidae</taxon>
        <taxon>Triatominae</taxon>
        <taxon>Panstrongylus</taxon>
    </lineage>
</organism>
<comment type="catalytic activity">
    <reaction evidence="1">
        <text>a phosphate monoester + H2O = an alcohol + phosphate</text>
        <dbReference type="Rhea" id="RHEA:15017"/>
        <dbReference type="ChEBI" id="CHEBI:15377"/>
        <dbReference type="ChEBI" id="CHEBI:30879"/>
        <dbReference type="ChEBI" id="CHEBI:43474"/>
        <dbReference type="ChEBI" id="CHEBI:67140"/>
        <dbReference type="EC" id="3.1.3.2"/>
    </reaction>
</comment>
<evidence type="ECO:0000313" key="9">
    <source>
        <dbReference type="EMBL" id="JAC86963.1"/>
    </source>
</evidence>
<dbReference type="InterPro" id="IPR000560">
    <property type="entry name" value="His_Pase_clade-2"/>
</dbReference>
<sequence length="358" mass="40317">TLVRAIIFFRHGDRGPVSTYPNDPHPFTDRKKWPHGTDGLTKKGKRDSYALGKLLRLRYKNFLPDAYYPEDVIAYSTGKERTHATAALVLAGIYPPTDEEKWSDDLPWHPIPIYGDIIFNNTNGLGCPRFREESLNIFAAFNETFLKEHGQTLSYLSHHTGLDLFKDTYPSVIKIGDSLIMQSRSGFELPEWSKEVFPDKIFSLLNEIYNKYALGSEVHLQLGGGLMIQRILDIFKNGKRKLYLHSTHDLILMLLEGALGVPGPIPIPQPTAAVIVELHNVFGQKVVQAFLLPNGDCKRFEAIEMGCGLQQCSLENFETMASNITVDDYYKLCNEISNPISTHDPVVRAIGATAVPYY</sequence>
<comment type="similarity">
    <text evidence="2">Belongs to the histidine acid phosphatase family.</text>
</comment>
<dbReference type="Pfam" id="PF00328">
    <property type="entry name" value="His_Phos_2"/>
    <property type="match status" value="1"/>
</dbReference>
<evidence type="ECO:0000256" key="4">
    <source>
        <dbReference type="ARBA" id="ARBA00022729"/>
    </source>
</evidence>
<dbReference type="InterPro" id="IPR029033">
    <property type="entry name" value="His_PPase_superfam"/>
</dbReference>
<evidence type="ECO:0000256" key="3">
    <source>
        <dbReference type="ARBA" id="ARBA00012646"/>
    </source>
</evidence>
<dbReference type="EMBL" id="GBGD01001926">
    <property type="protein sequence ID" value="JAC86963.1"/>
    <property type="molecule type" value="mRNA"/>
</dbReference>
<evidence type="ECO:0000256" key="8">
    <source>
        <dbReference type="SAM" id="MobiDB-lite"/>
    </source>
</evidence>
<evidence type="ECO:0000256" key="2">
    <source>
        <dbReference type="ARBA" id="ARBA00005375"/>
    </source>
</evidence>
<keyword evidence="7" id="KW-0325">Glycoprotein</keyword>
<reference evidence="9" key="1">
    <citation type="journal article" date="2015" name="J. Med. Entomol.">
        <title>A Deep Insight Into the Sialotranscriptome of the Chagas Disease Vector, Panstrongylus megistus (Hemiptera: Heteroptera).</title>
        <authorList>
            <person name="Ribeiro J.M."/>
            <person name="Schwarz A."/>
            <person name="Francischetti I.M."/>
        </authorList>
    </citation>
    <scope>NUCLEOTIDE SEQUENCE</scope>
    <source>
        <tissue evidence="9">Salivary glands</tissue>
    </source>
</reference>
<keyword evidence="6" id="KW-1015">Disulfide bond</keyword>
<evidence type="ECO:0000256" key="5">
    <source>
        <dbReference type="ARBA" id="ARBA00022801"/>
    </source>
</evidence>
<protein>
    <recommendedName>
        <fullName evidence="3">acid phosphatase</fullName>
        <ecNumber evidence="3">3.1.3.2</ecNumber>
    </recommendedName>
</protein>
<dbReference type="SUPFAM" id="SSF53254">
    <property type="entry name" value="Phosphoglycerate mutase-like"/>
    <property type="match status" value="1"/>
</dbReference>
<keyword evidence="4" id="KW-0732">Signal</keyword>
<evidence type="ECO:0000256" key="7">
    <source>
        <dbReference type="ARBA" id="ARBA00023180"/>
    </source>
</evidence>
<evidence type="ECO:0000256" key="6">
    <source>
        <dbReference type="ARBA" id="ARBA00023157"/>
    </source>
</evidence>
<proteinExistence type="evidence at transcript level"/>
<feature type="region of interest" description="Disordered" evidence="8">
    <location>
        <begin position="19"/>
        <end position="44"/>
    </location>
</feature>
<dbReference type="CDD" id="cd07061">
    <property type="entry name" value="HP_HAP_like"/>
    <property type="match status" value="1"/>
</dbReference>
<dbReference type="Gene3D" id="3.40.50.1240">
    <property type="entry name" value="Phosphoglycerate mutase-like"/>
    <property type="match status" value="1"/>
</dbReference>
<accession>A0A069DSC3</accession>
<keyword evidence="5" id="KW-0378">Hydrolase</keyword>
<dbReference type="GO" id="GO:0003993">
    <property type="term" value="F:acid phosphatase activity"/>
    <property type="evidence" value="ECO:0007669"/>
    <property type="project" value="UniProtKB-EC"/>
</dbReference>